<gene>
    <name evidence="10" type="ORF">SAMN05216266_10210</name>
</gene>
<evidence type="ECO:0000256" key="5">
    <source>
        <dbReference type="ARBA" id="ARBA00023004"/>
    </source>
</evidence>
<comment type="function">
    <text evidence="8">Ferredoxins are iron-sulfur proteins that transfer electrons in a wide variety of metabolic reactions.</text>
</comment>
<evidence type="ECO:0000256" key="4">
    <source>
        <dbReference type="ARBA" id="ARBA00022982"/>
    </source>
</evidence>
<dbReference type="InterPro" id="IPR051269">
    <property type="entry name" value="Fe-S_cluster_ET"/>
</dbReference>
<keyword evidence="7" id="KW-0003">3Fe-4S</keyword>
<dbReference type="AlphaFoldDB" id="A0A1I0WL30"/>
<evidence type="ECO:0000256" key="8">
    <source>
        <dbReference type="RuleBase" id="RU368020"/>
    </source>
</evidence>
<protein>
    <recommendedName>
        <fullName evidence="8">Ferredoxin</fullName>
    </recommendedName>
</protein>
<dbReference type="EMBL" id="FOKG01000002">
    <property type="protein sequence ID" value="SFA88713.1"/>
    <property type="molecule type" value="Genomic_DNA"/>
</dbReference>
<dbReference type="Gene3D" id="3.30.70.20">
    <property type="match status" value="1"/>
</dbReference>
<evidence type="ECO:0000256" key="3">
    <source>
        <dbReference type="ARBA" id="ARBA00022723"/>
    </source>
</evidence>
<keyword evidence="4 8" id="KW-0249">Electron transport</keyword>
<evidence type="ECO:0000313" key="10">
    <source>
        <dbReference type="EMBL" id="SFA88713.1"/>
    </source>
</evidence>
<keyword evidence="2 8" id="KW-0813">Transport</keyword>
<evidence type="ECO:0000259" key="9">
    <source>
        <dbReference type="PROSITE" id="PS51379"/>
    </source>
</evidence>
<dbReference type="Pfam" id="PF13459">
    <property type="entry name" value="Fer4_15"/>
    <property type="match status" value="1"/>
</dbReference>
<dbReference type="Proteomes" id="UP000243799">
    <property type="component" value="Unassembled WGS sequence"/>
</dbReference>
<dbReference type="PANTHER" id="PTHR36923:SF3">
    <property type="entry name" value="FERREDOXIN"/>
    <property type="match status" value="1"/>
</dbReference>
<evidence type="ECO:0000256" key="1">
    <source>
        <dbReference type="ARBA" id="ARBA00001927"/>
    </source>
</evidence>
<reference evidence="11" key="1">
    <citation type="submission" date="2016-10" db="EMBL/GenBank/DDBJ databases">
        <authorList>
            <person name="Varghese N."/>
            <person name="Submissions S."/>
        </authorList>
    </citation>
    <scope>NUCLEOTIDE SEQUENCE [LARGE SCALE GENOMIC DNA]</scope>
    <source>
        <strain evidence="11">CGMCC 4.3568</strain>
    </source>
</reference>
<keyword evidence="3 8" id="KW-0479">Metal-binding</keyword>
<dbReference type="PRINTS" id="PR00352">
    <property type="entry name" value="3FE4SFRDOXIN"/>
</dbReference>
<evidence type="ECO:0000256" key="6">
    <source>
        <dbReference type="ARBA" id="ARBA00023014"/>
    </source>
</evidence>
<keyword evidence="5 8" id="KW-0408">Iron</keyword>
<dbReference type="SUPFAM" id="SSF54862">
    <property type="entry name" value="4Fe-4S ferredoxins"/>
    <property type="match status" value="1"/>
</dbReference>
<dbReference type="PROSITE" id="PS51379">
    <property type="entry name" value="4FE4S_FER_2"/>
    <property type="match status" value="1"/>
</dbReference>
<dbReference type="PANTHER" id="PTHR36923">
    <property type="entry name" value="FERREDOXIN"/>
    <property type="match status" value="1"/>
</dbReference>
<comment type="cofactor">
    <cofactor evidence="1">
        <name>[3Fe-4S] cluster</name>
        <dbReference type="ChEBI" id="CHEBI:21137"/>
    </cofactor>
</comment>
<name>A0A1I0WL30_9PSEU</name>
<keyword evidence="6 8" id="KW-0411">Iron-sulfur</keyword>
<dbReference type="RefSeq" id="WP_245788151.1">
    <property type="nucleotide sequence ID" value="NZ_FOKG01000002.1"/>
</dbReference>
<dbReference type="STRING" id="490629.SAMN05216266_10210"/>
<organism evidence="10 11">
    <name type="scientific">Amycolatopsis marina</name>
    <dbReference type="NCBI Taxonomy" id="490629"/>
    <lineage>
        <taxon>Bacteria</taxon>
        <taxon>Bacillati</taxon>
        <taxon>Actinomycetota</taxon>
        <taxon>Actinomycetes</taxon>
        <taxon>Pseudonocardiales</taxon>
        <taxon>Pseudonocardiaceae</taxon>
        <taxon>Amycolatopsis</taxon>
    </lineage>
</organism>
<dbReference type="InterPro" id="IPR001080">
    <property type="entry name" value="3Fe4S_ferredoxin"/>
</dbReference>
<sequence>MFLSPLRVQVDFDRCEGHGLCTGAAPEIFELDDSGKLHVLQEIVPVGQELHAKEAVRVCPVVALRTTTSP</sequence>
<dbReference type="GO" id="GO:0005506">
    <property type="term" value="F:iron ion binding"/>
    <property type="evidence" value="ECO:0007669"/>
    <property type="project" value="UniProtKB-UniRule"/>
</dbReference>
<evidence type="ECO:0000256" key="7">
    <source>
        <dbReference type="ARBA" id="ARBA00023291"/>
    </source>
</evidence>
<dbReference type="InterPro" id="IPR017896">
    <property type="entry name" value="4Fe4S_Fe-S-bd"/>
</dbReference>
<evidence type="ECO:0000313" key="11">
    <source>
        <dbReference type="Proteomes" id="UP000243799"/>
    </source>
</evidence>
<proteinExistence type="predicted"/>
<dbReference type="GO" id="GO:0051538">
    <property type="term" value="F:3 iron, 4 sulfur cluster binding"/>
    <property type="evidence" value="ECO:0007669"/>
    <property type="project" value="UniProtKB-KW"/>
</dbReference>
<dbReference type="GO" id="GO:0009055">
    <property type="term" value="F:electron transfer activity"/>
    <property type="evidence" value="ECO:0007669"/>
    <property type="project" value="UniProtKB-UniRule"/>
</dbReference>
<accession>A0A1I0WL30</accession>
<evidence type="ECO:0000256" key="2">
    <source>
        <dbReference type="ARBA" id="ARBA00022448"/>
    </source>
</evidence>
<keyword evidence="11" id="KW-1185">Reference proteome</keyword>
<feature type="domain" description="4Fe-4S ferredoxin-type" evidence="9">
    <location>
        <begin position="6"/>
        <end position="34"/>
    </location>
</feature>